<organism evidence="1 2">
    <name type="scientific">Microvirga puerhi</name>
    <dbReference type="NCBI Taxonomy" id="2876078"/>
    <lineage>
        <taxon>Bacteria</taxon>
        <taxon>Pseudomonadati</taxon>
        <taxon>Pseudomonadota</taxon>
        <taxon>Alphaproteobacteria</taxon>
        <taxon>Hyphomicrobiales</taxon>
        <taxon>Methylobacteriaceae</taxon>
        <taxon>Microvirga</taxon>
    </lineage>
</organism>
<evidence type="ECO:0000313" key="1">
    <source>
        <dbReference type="EMBL" id="MBZ6074738.1"/>
    </source>
</evidence>
<accession>A0ABS7VID6</accession>
<dbReference type="Proteomes" id="UP000704176">
    <property type="component" value="Unassembled WGS sequence"/>
</dbReference>
<comment type="caution">
    <text evidence="1">The sequence shown here is derived from an EMBL/GenBank/DDBJ whole genome shotgun (WGS) entry which is preliminary data.</text>
</comment>
<evidence type="ECO:0000313" key="2">
    <source>
        <dbReference type="Proteomes" id="UP000704176"/>
    </source>
</evidence>
<dbReference type="EMBL" id="JAIRBM010000001">
    <property type="protein sequence ID" value="MBZ6074738.1"/>
    <property type="molecule type" value="Genomic_DNA"/>
</dbReference>
<name>A0ABS7VID6_9HYPH</name>
<proteinExistence type="predicted"/>
<sequence length="174" mass="18049">MATKATFTPDEWARIMASPIVAGIAITAADPGGLWSMLKEALASGWALLDVKKDPNADPLVKAVADDLGDPTTRDALRHSFEGRFKGSELSSVPQKAIEELRAVAGLLDAKAPEDAPAFKAWLRQVAQQTAEAGKEGGFFGFGGVKVSDAEKATLSEIDAALSASGVPAGIAET</sequence>
<reference evidence="1 2" key="1">
    <citation type="submission" date="2021-09" db="EMBL/GenBank/DDBJ databases">
        <title>The complete genome sequence of a new microorganism.</title>
        <authorList>
            <person name="Zi Z."/>
        </authorList>
    </citation>
    <scope>NUCLEOTIDE SEQUENCE [LARGE SCALE GENOMIC DNA]</scope>
    <source>
        <strain evidence="1 2">WGZ8</strain>
    </source>
</reference>
<gene>
    <name evidence="1" type="ORF">K9B37_00290</name>
</gene>
<protein>
    <submittedName>
        <fullName evidence="1">Uncharacterized protein</fullName>
    </submittedName>
</protein>
<keyword evidence="2" id="KW-1185">Reference proteome</keyword>
<dbReference type="RefSeq" id="WP_224310798.1">
    <property type="nucleotide sequence ID" value="NZ_JAIRBM010000001.1"/>
</dbReference>